<organism evidence="2">
    <name type="scientific">Salmonella enterica subsp. enterica serovar Dessau</name>
    <dbReference type="NCBI Taxonomy" id="2564349"/>
    <lineage>
        <taxon>Bacteria</taxon>
        <taxon>Pseudomonadati</taxon>
        <taxon>Pseudomonadota</taxon>
        <taxon>Gammaproteobacteria</taxon>
        <taxon>Enterobacterales</taxon>
        <taxon>Enterobacteriaceae</taxon>
        <taxon>Salmonella</taxon>
    </lineage>
</organism>
<proteinExistence type="predicted"/>
<feature type="region of interest" description="Disordered" evidence="1">
    <location>
        <begin position="58"/>
        <end position="83"/>
    </location>
</feature>
<dbReference type="EMBL" id="CP043765">
    <property type="protein sequence ID" value="QUS47034.1"/>
    <property type="molecule type" value="Genomic_DNA"/>
</dbReference>
<dbReference type="InterPro" id="IPR024396">
    <property type="entry name" value="Conjug_TrbD_put"/>
</dbReference>
<dbReference type="Pfam" id="PF10894">
    <property type="entry name" value="DUF2689"/>
    <property type="match status" value="1"/>
</dbReference>
<accession>A0A8E5MY53</accession>
<gene>
    <name evidence="2" type="ORF">F1331_24780</name>
</gene>
<reference evidence="2" key="1">
    <citation type="submission" date="2019-09" db="EMBL/GenBank/DDBJ databases">
        <title>Characterization of Mobilized Colistin Resistance Gene mcr-9 Carrying Colisitin Resistant Salmonella enterica serotype Senftenberg ST14.</title>
        <authorList>
            <person name="Cha M.-H."/>
            <person name="Woo G.-J."/>
        </authorList>
    </citation>
    <scope>NUCLEOTIDE SEQUENCE</scope>
    <source>
        <strain evidence="2">KUFSE-SAL0043</strain>
    </source>
</reference>
<evidence type="ECO:0000256" key="1">
    <source>
        <dbReference type="SAM" id="MobiDB-lite"/>
    </source>
</evidence>
<name>A0A8E5MY53_SALET</name>
<sequence>MIKMNIRNVISVPDEPVQDDFVKSVISNCTTKIIPAVWARQEQRQLLRGDDLQVARCRGEGASREEPGLRRDRHAVDRQERPR</sequence>
<protein>
    <submittedName>
        <fullName evidence="2">DUF2689 domain-containing protein</fullName>
    </submittedName>
</protein>
<evidence type="ECO:0000313" key="2">
    <source>
        <dbReference type="EMBL" id="QUS47034.1"/>
    </source>
</evidence>
<dbReference type="AlphaFoldDB" id="A0A8E5MY53"/>